<dbReference type="STRING" id="1007099.SAMN05216287_2519"/>
<reference evidence="8" key="1">
    <citation type="submission" date="2016-10" db="EMBL/GenBank/DDBJ databases">
        <authorList>
            <person name="Varghese N."/>
            <person name="Submissions S."/>
        </authorList>
    </citation>
    <scope>NUCLEOTIDE SEQUENCE [LARGE SCALE GENOMIC DNA]</scope>
    <source>
        <strain evidence="8">NRRL B-59562</strain>
    </source>
</reference>
<evidence type="ECO:0000313" key="8">
    <source>
        <dbReference type="Proteomes" id="UP000243778"/>
    </source>
</evidence>
<evidence type="ECO:0000256" key="4">
    <source>
        <dbReference type="ARBA" id="ARBA00022989"/>
    </source>
</evidence>
<sequence>MIALPYTFALQRRLTLSGRRGVGTFVGGLAAGILLGLALLVWAGVPTESLLDDLFVQVFISPQGLAQTLTLTVPLILVGLSSAVAMRVKFWNIGIEGQLWLGAIGATAVSLYGVGPEALRLPLMLLASALFGAAWIALPLVLRLRLQVSELVVTLLLSNIAYLLLQHLLFGAWRDPANSFPMSMQIGGDERLALLGFGNLHSGLFIALAVTLLVAMLSERSRLGFHAAAIGANPQVARAAGIPVGLTLAIMVLLSGALSGLAGGLIITGSEYRLTQNIGWNMTFSGIVIAFVARFKPLWILPTAFALAGLYNAGSTLKVFYGLSDAVVVLLQGLILMSLLVAQFFAHYRIDMKKEPR</sequence>
<dbReference type="GO" id="GO:0022857">
    <property type="term" value="F:transmembrane transporter activity"/>
    <property type="evidence" value="ECO:0007669"/>
    <property type="project" value="InterPro"/>
</dbReference>
<dbReference type="Pfam" id="PF02653">
    <property type="entry name" value="BPD_transp_2"/>
    <property type="match status" value="1"/>
</dbReference>
<dbReference type="PANTHER" id="PTHR47089">
    <property type="entry name" value="ABC TRANSPORTER, PERMEASE PROTEIN"/>
    <property type="match status" value="1"/>
</dbReference>
<organism evidence="7 8">
    <name type="scientific">Pseudomonas kuykendallii</name>
    <dbReference type="NCBI Taxonomy" id="1007099"/>
    <lineage>
        <taxon>Bacteria</taxon>
        <taxon>Pseudomonadati</taxon>
        <taxon>Pseudomonadota</taxon>
        <taxon>Gammaproteobacteria</taxon>
        <taxon>Pseudomonadales</taxon>
        <taxon>Pseudomonadaceae</taxon>
        <taxon>Pseudomonas</taxon>
    </lineage>
</organism>
<dbReference type="InterPro" id="IPR001851">
    <property type="entry name" value="ABC_transp_permease"/>
</dbReference>
<feature type="transmembrane region" description="Helical" evidence="6">
    <location>
        <begin position="21"/>
        <end position="45"/>
    </location>
</feature>
<gene>
    <name evidence="7" type="ORF">SAMN05216287_2519</name>
</gene>
<feature type="transmembrane region" description="Helical" evidence="6">
    <location>
        <begin position="121"/>
        <end position="142"/>
    </location>
</feature>
<feature type="transmembrane region" description="Helical" evidence="6">
    <location>
        <begin position="151"/>
        <end position="173"/>
    </location>
</feature>
<feature type="transmembrane region" description="Helical" evidence="6">
    <location>
        <begin position="274"/>
        <end position="292"/>
    </location>
</feature>
<keyword evidence="2" id="KW-1003">Cell membrane</keyword>
<feature type="transmembrane region" description="Helical" evidence="6">
    <location>
        <begin position="299"/>
        <end position="321"/>
    </location>
</feature>
<feature type="transmembrane region" description="Helical" evidence="6">
    <location>
        <begin position="239"/>
        <end position="268"/>
    </location>
</feature>
<dbReference type="GO" id="GO:0005886">
    <property type="term" value="C:plasma membrane"/>
    <property type="evidence" value="ECO:0007669"/>
    <property type="project" value="UniProtKB-SubCell"/>
</dbReference>
<dbReference type="EMBL" id="FNNU01000003">
    <property type="protein sequence ID" value="SDX22896.1"/>
    <property type="molecule type" value="Genomic_DNA"/>
</dbReference>
<evidence type="ECO:0000313" key="7">
    <source>
        <dbReference type="EMBL" id="SDX22896.1"/>
    </source>
</evidence>
<evidence type="ECO:0000256" key="1">
    <source>
        <dbReference type="ARBA" id="ARBA00004429"/>
    </source>
</evidence>
<dbReference type="CDD" id="cd06580">
    <property type="entry name" value="TM_PBP1_transp_TpRbsC_like"/>
    <property type="match status" value="1"/>
</dbReference>
<proteinExistence type="predicted"/>
<evidence type="ECO:0000256" key="3">
    <source>
        <dbReference type="ARBA" id="ARBA00022692"/>
    </source>
</evidence>
<protein>
    <submittedName>
        <fullName evidence="7">Nucleoside ABC transporter membrane protein</fullName>
    </submittedName>
</protein>
<feature type="transmembrane region" description="Helical" evidence="6">
    <location>
        <begin position="98"/>
        <end position="115"/>
    </location>
</feature>
<dbReference type="PANTHER" id="PTHR47089:SF1">
    <property type="entry name" value="GUANOSINE ABC TRANSPORTER PERMEASE PROTEIN NUPP"/>
    <property type="match status" value="1"/>
</dbReference>
<dbReference type="RefSeq" id="WP_090228569.1">
    <property type="nucleotide sequence ID" value="NZ_FNNU01000003.1"/>
</dbReference>
<dbReference type="Proteomes" id="UP000243778">
    <property type="component" value="Unassembled WGS sequence"/>
</dbReference>
<evidence type="ECO:0000256" key="2">
    <source>
        <dbReference type="ARBA" id="ARBA00022475"/>
    </source>
</evidence>
<comment type="subcellular location">
    <subcellularLocation>
        <location evidence="1">Cell inner membrane</location>
        <topology evidence="1">Multi-pass membrane protein</topology>
    </subcellularLocation>
</comment>
<accession>A0A1H2ZZV2</accession>
<keyword evidence="8" id="KW-1185">Reference proteome</keyword>
<dbReference type="OrthoDB" id="9809785at2"/>
<keyword evidence="3 6" id="KW-0812">Transmembrane</keyword>
<evidence type="ECO:0000256" key="6">
    <source>
        <dbReference type="SAM" id="Phobius"/>
    </source>
</evidence>
<feature type="transmembrane region" description="Helical" evidence="6">
    <location>
        <begin position="65"/>
        <end position="86"/>
    </location>
</feature>
<name>A0A1H2ZZV2_9PSED</name>
<evidence type="ECO:0000256" key="5">
    <source>
        <dbReference type="ARBA" id="ARBA00023136"/>
    </source>
</evidence>
<keyword evidence="5 6" id="KW-0472">Membrane</keyword>
<feature type="transmembrane region" description="Helical" evidence="6">
    <location>
        <begin position="327"/>
        <end position="348"/>
    </location>
</feature>
<keyword evidence="4 6" id="KW-1133">Transmembrane helix</keyword>
<feature type="transmembrane region" description="Helical" evidence="6">
    <location>
        <begin position="193"/>
        <end position="218"/>
    </location>
</feature>
<dbReference type="AlphaFoldDB" id="A0A1H2ZZV2"/>